<feature type="domain" description="LUD" evidence="2">
    <location>
        <begin position="110"/>
        <end position="205"/>
    </location>
</feature>
<organism evidence="3 4">
    <name type="scientific">Micromonospora globispora</name>
    <dbReference type="NCBI Taxonomy" id="1450148"/>
    <lineage>
        <taxon>Bacteria</taxon>
        <taxon>Bacillati</taxon>
        <taxon>Actinomycetota</taxon>
        <taxon>Actinomycetes</taxon>
        <taxon>Micromonosporales</taxon>
        <taxon>Micromonosporaceae</taxon>
        <taxon>Micromonospora</taxon>
    </lineage>
</organism>
<dbReference type="PANTHER" id="PTHR43682:SF1">
    <property type="entry name" value="LACTATE UTILIZATION PROTEIN C"/>
    <property type="match status" value="1"/>
</dbReference>
<dbReference type="SUPFAM" id="SSF100950">
    <property type="entry name" value="NagB/RpiA/CoA transferase-like"/>
    <property type="match status" value="1"/>
</dbReference>
<accession>A0A317KE71</accession>
<evidence type="ECO:0000313" key="4">
    <source>
        <dbReference type="Proteomes" id="UP000245683"/>
    </source>
</evidence>
<proteinExistence type="predicted"/>
<evidence type="ECO:0000256" key="1">
    <source>
        <dbReference type="SAM" id="MobiDB-lite"/>
    </source>
</evidence>
<dbReference type="InterPro" id="IPR037171">
    <property type="entry name" value="NagB/RpiA_transferase-like"/>
</dbReference>
<reference evidence="4" key="1">
    <citation type="submission" date="2018-05" db="EMBL/GenBank/DDBJ databases">
        <title>Micromonospora globispora sp. nov. and Micromonospora rugosa sp. nov., isolated from marine sediment.</title>
        <authorList>
            <person name="Carro L."/>
            <person name="Aysel V."/>
            <person name="Cetin D."/>
            <person name="Igual J.M."/>
            <person name="Klenk H.-P."/>
            <person name="Trujillo M.E."/>
            <person name="Sahin N."/>
        </authorList>
    </citation>
    <scope>NUCLEOTIDE SEQUENCE [LARGE SCALE GENOMIC DNA]</scope>
    <source>
        <strain evidence="4">S2904</strain>
    </source>
</reference>
<sequence>MNARDTVLARLRAALAGAPPTVPVPPGEHRRQGDLPPGHPELVDLLEHRLTDYRAEVHRVAEAAVADTIAGILTAAGAAAVVVPPGLPTEWRPGPVEVVVDDDLPADRLAGLDGVVTAAAVAVAETGTIVLDAAADQGRRVISLLPDLHVCVVRPDQVVATVPEAVARLTPGRPLTWISGPSATSDIELNRVEGVHGPRRLHVVLTDG</sequence>
<evidence type="ECO:0000313" key="3">
    <source>
        <dbReference type="EMBL" id="PWU51632.1"/>
    </source>
</evidence>
<gene>
    <name evidence="3" type="ORF">DLJ46_04600</name>
</gene>
<dbReference type="RefSeq" id="WP_109943419.1">
    <property type="nucleotide sequence ID" value="NZ_QGGF01000782.1"/>
</dbReference>
<keyword evidence="4" id="KW-1185">Reference proteome</keyword>
<dbReference type="InterPro" id="IPR003741">
    <property type="entry name" value="LUD_dom"/>
</dbReference>
<feature type="region of interest" description="Disordered" evidence="1">
    <location>
        <begin position="18"/>
        <end position="39"/>
    </location>
</feature>
<dbReference type="Pfam" id="PF02589">
    <property type="entry name" value="LUD_dom"/>
    <property type="match status" value="1"/>
</dbReference>
<dbReference type="EMBL" id="QGSV01000084">
    <property type="protein sequence ID" value="PWU51632.1"/>
    <property type="molecule type" value="Genomic_DNA"/>
</dbReference>
<evidence type="ECO:0000259" key="2">
    <source>
        <dbReference type="Pfam" id="PF02589"/>
    </source>
</evidence>
<dbReference type="Gene3D" id="3.40.50.10420">
    <property type="entry name" value="NagB/RpiA/CoA transferase-like"/>
    <property type="match status" value="1"/>
</dbReference>
<comment type="caution">
    <text evidence="3">The sequence shown here is derived from an EMBL/GenBank/DDBJ whole genome shotgun (WGS) entry which is preliminary data.</text>
</comment>
<dbReference type="PANTHER" id="PTHR43682">
    <property type="entry name" value="LACTATE UTILIZATION PROTEIN C"/>
    <property type="match status" value="1"/>
</dbReference>
<dbReference type="Proteomes" id="UP000245683">
    <property type="component" value="Unassembled WGS sequence"/>
</dbReference>
<protein>
    <submittedName>
        <fullName evidence="3">Lactate utilization protein C</fullName>
    </submittedName>
</protein>
<name>A0A317KE71_9ACTN</name>
<dbReference type="OrthoDB" id="9794187at2"/>
<dbReference type="InterPro" id="IPR024185">
    <property type="entry name" value="FTHF_cligase-like_sf"/>
</dbReference>
<dbReference type="AlphaFoldDB" id="A0A317KE71"/>